<dbReference type="InterPro" id="IPR012348">
    <property type="entry name" value="RNR-like"/>
</dbReference>
<dbReference type="CDD" id="cd00657">
    <property type="entry name" value="Ferritin_like"/>
    <property type="match status" value="1"/>
</dbReference>
<organism evidence="1">
    <name type="scientific">freshwater metagenome</name>
    <dbReference type="NCBI Taxonomy" id="449393"/>
    <lineage>
        <taxon>unclassified sequences</taxon>
        <taxon>metagenomes</taxon>
        <taxon>ecological metagenomes</taxon>
    </lineage>
</organism>
<sequence>MSLDQERTTEDMIGRADVNDIEAILAITNTDRDAVISVVQDNSDAIFTWDYEKGARPSLEKLYEKAKHSMWDGEKDLPWETEVDQEQVVLANADMNGGLLEFDVAGTPFEKWTDKEWIQVGIESQNWTLSQFMHGEQGAMICTAKIVETVPWIDAKYYASTQVMDEARHVEVFAKYLDTKLSGHYPVNAHLKMLLDDIVNDSRWDMTYLGMQIMVEGLALAAFGFIHQLTTEPLLKKLLRYVMSDEARHVAFGVLSLQEFYAELSDAEIFERQQFAFEAAVRMRDRFLQQEVWERMGVPVKDALELVMLTPTRQMFQMMLFSKVVPNCKKLGLLDRNDKWLRHRFEEIGVIQFEDWADTASELEGFALLESDIRST</sequence>
<dbReference type="EMBL" id="CAFBQW010000147">
    <property type="protein sequence ID" value="CAB5067782.1"/>
    <property type="molecule type" value="Genomic_DNA"/>
</dbReference>
<dbReference type="SUPFAM" id="SSF47240">
    <property type="entry name" value="Ferritin-like"/>
    <property type="match status" value="1"/>
</dbReference>
<gene>
    <name evidence="1" type="ORF">UFOPK3914_01096</name>
    <name evidence="2" type="ORF">UFOPK4354_01286</name>
</gene>
<evidence type="ECO:0000313" key="1">
    <source>
        <dbReference type="EMBL" id="CAB4982428.1"/>
    </source>
</evidence>
<dbReference type="Gene3D" id="1.10.620.20">
    <property type="entry name" value="Ribonucleotide Reductase, subunit A"/>
    <property type="match status" value="1"/>
</dbReference>
<name>A0A6J7MQW1_9ZZZZ</name>
<evidence type="ECO:0000313" key="2">
    <source>
        <dbReference type="EMBL" id="CAB5067782.1"/>
    </source>
</evidence>
<accession>A0A6J7MQW1</accession>
<dbReference type="InterPro" id="IPR009078">
    <property type="entry name" value="Ferritin-like_SF"/>
</dbReference>
<reference evidence="1" key="1">
    <citation type="submission" date="2020-05" db="EMBL/GenBank/DDBJ databases">
        <authorList>
            <person name="Chiriac C."/>
            <person name="Salcher M."/>
            <person name="Ghai R."/>
            <person name="Kavagutti S V."/>
        </authorList>
    </citation>
    <scope>NUCLEOTIDE SEQUENCE</scope>
</reference>
<proteinExistence type="predicted"/>
<dbReference type="EMBL" id="CAFBOG010000094">
    <property type="protein sequence ID" value="CAB4982428.1"/>
    <property type="molecule type" value="Genomic_DNA"/>
</dbReference>
<dbReference type="AlphaFoldDB" id="A0A6J7MQW1"/>
<protein>
    <submittedName>
        <fullName evidence="1">Unannotated protein</fullName>
    </submittedName>
</protein>
<dbReference type="GO" id="GO:0016491">
    <property type="term" value="F:oxidoreductase activity"/>
    <property type="evidence" value="ECO:0007669"/>
    <property type="project" value="InterPro"/>
</dbReference>